<dbReference type="InterPro" id="IPR000297">
    <property type="entry name" value="PPIase_PpiC"/>
</dbReference>
<dbReference type="Pfam" id="PF00639">
    <property type="entry name" value="Rotamase"/>
    <property type="match status" value="2"/>
</dbReference>
<gene>
    <name evidence="8" type="ORF">MBEBAB_0134</name>
</gene>
<evidence type="ECO:0000313" key="9">
    <source>
        <dbReference type="Proteomes" id="UP000016569"/>
    </source>
</evidence>
<accession>A0A8E0N7V9</accession>
<dbReference type="InterPro" id="IPR027304">
    <property type="entry name" value="Trigger_fact/SurA_dom_sf"/>
</dbReference>
<evidence type="ECO:0000256" key="2">
    <source>
        <dbReference type="ARBA" id="ARBA00022729"/>
    </source>
</evidence>
<reference evidence="9" key="1">
    <citation type="journal article" date="2013" name="Genome Announc.">
        <title>Draft Genome Sequence of the Dimorphic Prosthecate Bacterium Brevundimonas abyssalis TAR-001T.</title>
        <authorList>
            <person name="Tsubouchi T."/>
            <person name="Nishi S."/>
            <person name="Usui K."/>
            <person name="Shimane Y."/>
            <person name="Takaki Y."/>
            <person name="Maruyama T."/>
            <person name="Hatada Y."/>
        </authorList>
    </citation>
    <scope>NUCLEOTIDE SEQUENCE [LARGE SCALE GENOMIC DNA]</scope>
    <source>
        <strain evidence="9">TAR-001</strain>
    </source>
</reference>
<dbReference type="Gene3D" id="1.10.4030.10">
    <property type="entry name" value="Porin chaperone SurA, peptide-binding domain"/>
    <property type="match status" value="1"/>
</dbReference>
<dbReference type="EMBL" id="BATC01000002">
    <property type="protein sequence ID" value="GAD57884.1"/>
    <property type="molecule type" value="Genomic_DNA"/>
</dbReference>
<dbReference type="Gene3D" id="3.10.50.40">
    <property type="match status" value="2"/>
</dbReference>
<keyword evidence="2 6" id="KW-0732">Signal</keyword>
<sequence>MLFKRYTAGVAVAAMLASAAPGQLAVAQTAPNTPVAGQLDPSAEQAPQRPAPAADFDLAEGLVVLVNDVPITSYELRQRMLLLIAMTQVQPTAENLPAIQQQALNNLIDEKLQRQELTRYEVNIPDEDVDAELAMLAQSVGITPEAYLSYLGEAGVRPETVREEMRVRIGWEALVRGRFGPRARVGRNQVDQTIQRISAAASRPQYLVGEIFLDASRVGGQQAAMNGANQLVQQIIQGAPFMAVARQFSAAPSAASGGDAGWLIQGEVPQGLQVALDNMEAGQLSRPIPVDGGVYIIYLRDKRDGSSTSLVNLRQVMIEADADASDEVIAAATERLNGFRSGLTCDNILERSRQETDMLGADLGESDVDDLAPQFQQVARSAEVGAISAPVRTPLGVHLLAVCDRRAGGPEAPNFNEVENRLRGQQLSMLARRYIRDLREDAHIDFKS</sequence>
<dbReference type="RefSeq" id="WP_021695980.1">
    <property type="nucleotide sequence ID" value="NZ_BATC01000002.1"/>
</dbReference>
<keyword evidence="5" id="KW-0697">Rotamase</keyword>
<keyword evidence="5" id="KW-0413">Isomerase</keyword>
<comment type="caution">
    <text evidence="8">The sequence shown here is derived from an EMBL/GenBank/DDBJ whole genome shotgun (WGS) entry which is preliminary data.</text>
</comment>
<evidence type="ECO:0000256" key="1">
    <source>
        <dbReference type="ARBA" id="ARBA00018370"/>
    </source>
</evidence>
<evidence type="ECO:0000259" key="7">
    <source>
        <dbReference type="PROSITE" id="PS50198"/>
    </source>
</evidence>
<dbReference type="InterPro" id="IPR046357">
    <property type="entry name" value="PPIase_dom_sf"/>
</dbReference>
<evidence type="ECO:0000256" key="4">
    <source>
        <dbReference type="ARBA" id="ARBA00031484"/>
    </source>
</evidence>
<feature type="signal peptide" evidence="6">
    <location>
        <begin position="1"/>
        <end position="19"/>
    </location>
</feature>
<feature type="domain" description="PpiC" evidence="7">
    <location>
        <begin position="308"/>
        <end position="404"/>
    </location>
</feature>
<evidence type="ECO:0000256" key="3">
    <source>
        <dbReference type="ARBA" id="ARBA00030642"/>
    </source>
</evidence>
<dbReference type="Pfam" id="PF13624">
    <property type="entry name" value="SurA_N_3"/>
    <property type="match status" value="1"/>
</dbReference>
<evidence type="ECO:0000256" key="5">
    <source>
        <dbReference type="PROSITE-ProRule" id="PRU00278"/>
    </source>
</evidence>
<protein>
    <recommendedName>
        <fullName evidence="1">Parvulin-like PPIase</fullName>
    </recommendedName>
    <alternativeName>
        <fullName evidence="3">Peptidyl-prolyl cis-trans isomerase plp</fullName>
    </alternativeName>
    <alternativeName>
        <fullName evidence="4">Rotamase plp</fullName>
    </alternativeName>
</protein>
<dbReference type="PROSITE" id="PS50198">
    <property type="entry name" value="PPIC_PPIASE_2"/>
    <property type="match status" value="2"/>
</dbReference>
<organism evidence="8 9">
    <name type="scientific">Brevundimonas abyssalis TAR-001</name>
    <dbReference type="NCBI Taxonomy" id="1391729"/>
    <lineage>
        <taxon>Bacteria</taxon>
        <taxon>Pseudomonadati</taxon>
        <taxon>Pseudomonadota</taxon>
        <taxon>Alphaproteobacteria</taxon>
        <taxon>Caulobacterales</taxon>
        <taxon>Caulobacteraceae</taxon>
        <taxon>Brevundimonas</taxon>
    </lineage>
</organism>
<dbReference type="SUPFAM" id="SSF54534">
    <property type="entry name" value="FKBP-like"/>
    <property type="match status" value="2"/>
</dbReference>
<proteinExistence type="predicted"/>
<dbReference type="InterPro" id="IPR050280">
    <property type="entry name" value="OMP_Chaperone_SurA"/>
</dbReference>
<dbReference type="SUPFAM" id="SSF109998">
    <property type="entry name" value="Triger factor/SurA peptide-binding domain-like"/>
    <property type="match status" value="1"/>
</dbReference>
<dbReference type="Proteomes" id="UP000016569">
    <property type="component" value="Unassembled WGS sequence"/>
</dbReference>
<dbReference type="GO" id="GO:0003755">
    <property type="term" value="F:peptidyl-prolyl cis-trans isomerase activity"/>
    <property type="evidence" value="ECO:0007669"/>
    <property type="project" value="UniProtKB-KW"/>
</dbReference>
<feature type="chain" id="PRO_5033993439" description="Parvulin-like PPIase" evidence="6">
    <location>
        <begin position="20"/>
        <end position="448"/>
    </location>
</feature>
<keyword evidence="9" id="KW-1185">Reference proteome</keyword>
<dbReference type="PANTHER" id="PTHR47637">
    <property type="entry name" value="CHAPERONE SURA"/>
    <property type="match status" value="1"/>
</dbReference>
<dbReference type="PANTHER" id="PTHR47637:SF1">
    <property type="entry name" value="CHAPERONE SURA"/>
    <property type="match status" value="1"/>
</dbReference>
<name>A0A8E0N7V9_9CAUL</name>
<evidence type="ECO:0000256" key="6">
    <source>
        <dbReference type="SAM" id="SignalP"/>
    </source>
</evidence>
<feature type="domain" description="PpiC" evidence="7">
    <location>
        <begin position="203"/>
        <end position="301"/>
    </location>
</feature>
<evidence type="ECO:0000313" key="8">
    <source>
        <dbReference type="EMBL" id="GAD57884.1"/>
    </source>
</evidence>
<dbReference type="AlphaFoldDB" id="A0A8E0N7V9"/>